<dbReference type="GO" id="GO:0016787">
    <property type="term" value="F:hydrolase activity"/>
    <property type="evidence" value="ECO:0007669"/>
    <property type="project" value="UniProtKB-KW"/>
</dbReference>
<accession>A0A0D7BNM0</accession>
<proteinExistence type="predicted"/>
<dbReference type="InterPro" id="IPR024655">
    <property type="entry name" value="Asl1_glyco_hydro_catalytic"/>
</dbReference>
<evidence type="ECO:0000256" key="2">
    <source>
        <dbReference type="SAM" id="SignalP"/>
    </source>
</evidence>
<protein>
    <submittedName>
        <fullName evidence="4">Glycoside hydrolase family 128 protein</fullName>
    </submittedName>
</protein>
<dbReference type="GO" id="GO:0071966">
    <property type="term" value="P:fungal-type cell wall polysaccharide metabolic process"/>
    <property type="evidence" value="ECO:0007669"/>
    <property type="project" value="TreeGrafter"/>
</dbReference>
<dbReference type="OrthoDB" id="5959761at2759"/>
<dbReference type="Gene3D" id="3.20.20.80">
    <property type="entry name" value="Glycosidases"/>
    <property type="match status" value="1"/>
</dbReference>
<dbReference type="SUPFAM" id="SSF51445">
    <property type="entry name" value="(Trans)glycosidases"/>
    <property type="match status" value="1"/>
</dbReference>
<keyword evidence="4" id="KW-0378">Hydrolase</keyword>
<evidence type="ECO:0000259" key="3">
    <source>
        <dbReference type="Pfam" id="PF11790"/>
    </source>
</evidence>
<dbReference type="EMBL" id="KN880446">
    <property type="protein sequence ID" value="KIY72163.1"/>
    <property type="molecule type" value="Genomic_DNA"/>
</dbReference>
<evidence type="ECO:0000256" key="1">
    <source>
        <dbReference type="SAM" id="MobiDB-lite"/>
    </source>
</evidence>
<dbReference type="STRING" id="1314674.A0A0D7BNM0"/>
<keyword evidence="5" id="KW-1185">Reference proteome</keyword>
<keyword evidence="2" id="KW-0732">Signal</keyword>
<dbReference type="InterPro" id="IPR053183">
    <property type="entry name" value="ASL1"/>
</dbReference>
<dbReference type="PANTHER" id="PTHR34154">
    <property type="entry name" value="ALKALI-SENSITIVE LINKAGE PROTEIN 1"/>
    <property type="match status" value="1"/>
</dbReference>
<feature type="domain" description="Asl1-like glycosyl hydrolase catalytic" evidence="3">
    <location>
        <begin position="126"/>
        <end position="358"/>
    </location>
</feature>
<gene>
    <name evidence="4" type="ORF">CYLTODRAFT_418140</name>
</gene>
<feature type="chain" id="PRO_5002317390" evidence="2">
    <location>
        <begin position="29"/>
        <end position="362"/>
    </location>
</feature>
<dbReference type="InterPro" id="IPR017853">
    <property type="entry name" value="GH"/>
</dbReference>
<name>A0A0D7BNM0_9AGAR</name>
<feature type="region of interest" description="Disordered" evidence="1">
    <location>
        <begin position="39"/>
        <end position="72"/>
    </location>
</feature>
<feature type="compositionally biased region" description="Low complexity" evidence="1">
    <location>
        <begin position="60"/>
        <end position="72"/>
    </location>
</feature>
<dbReference type="PANTHER" id="PTHR34154:SF3">
    <property type="entry name" value="ALKALI-SENSITIVE LINKAGE PROTEIN 1"/>
    <property type="match status" value="1"/>
</dbReference>
<feature type="compositionally biased region" description="Basic residues" evidence="1">
    <location>
        <begin position="42"/>
        <end position="59"/>
    </location>
</feature>
<reference evidence="4 5" key="1">
    <citation type="journal article" date="2015" name="Fungal Genet. Biol.">
        <title>Evolution of novel wood decay mechanisms in Agaricales revealed by the genome sequences of Fistulina hepatica and Cylindrobasidium torrendii.</title>
        <authorList>
            <person name="Floudas D."/>
            <person name="Held B.W."/>
            <person name="Riley R."/>
            <person name="Nagy L.G."/>
            <person name="Koehler G."/>
            <person name="Ransdell A.S."/>
            <person name="Younus H."/>
            <person name="Chow J."/>
            <person name="Chiniquy J."/>
            <person name="Lipzen A."/>
            <person name="Tritt A."/>
            <person name="Sun H."/>
            <person name="Haridas S."/>
            <person name="LaButti K."/>
            <person name="Ohm R.A."/>
            <person name="Kues U."/>
            <person name="Blanchette R.A."/>
            <person name="Grigoriev I.V."/>
            <person name="Minto R.E."/>
            <person name="Hibbett D.S."/>
        </authorList>
    </citation>
    <scope>NUCLEOTIDE SEQUENCE [LARGE SCALE GENOMIC DNA]</scope>
    <source>
        <strain evidence="4 5">FP15055 ss-10</strain>
    </source>
</reference>
<evidence type="ECO:0000313" key="4">
    <source>
        <dbReference type="EMBL" id="KIY72163.1"/>
    </source>
</evidence>
<sequence>MHSTFLNLLATATLAVFTCSFGPQAVGALSIEHGSDILSRGSSHHGMAKRRRMQRRASCRARPASSTTAVSSSSSVAAPASSSAVAAVAVAASTSGSSGSNSGSTYTTSVTTSGAVYSGGGGKACLAWPNGDTGKLAAWKTSHTSCLYTWSSWPLPAASALGFEVLPQLWGDKDTYDFSQNIGSYTTPTWILGFNEPNESGQSSMTTDHAVQLWWQYMEPQRANGHKLVSPAVSSSPAGFEWMKDFFAKCAGCHIDMVATHYYDVSVQGFIDYQTKYHNQFNLPILVTEFACQNFNGGAQCSDDEISNFNTKTTQWMDSTDWILKYMAFGAMHDMFNVNYAARLMADDGTPNALGLKYINGA</sequence>
<feature type="signal peptide" evidence="2">
    <location>
        <begin position="1"/>
        <end position="28"/>
    </location>
</feature>
<dbReference type="Proteomes" id="UP000054007">
    <property type="component" value="Unassembled WGS sequence"/>
</dbReference>
<dbReference type="GO" id="GO:0009277">
    <property type="term" value="C:fungal-type cell wall"/>
    <property type="evidence" value="ECO:0007669"/>
    <property type="project" value="TreeGrafter"/>
</dbReference>
<dbReference type="AlphaFoldDB" id="A0A0D7BNM0"/>
<dbReference type="Pfam" id="PF11790">
    <property type="entry name" value="Glyco_hydro_cc"/>
    <property type="match status" value="1"/>
</dbReference>
<evidence type="ECO:0000313" key="5">
    <source>
        <dbReference type="Proteomes" id="UP000054007"/>
    </source>
</evidence>
<organism evidence="4 5">
    <name type="scientific">Cylindrobasidium torrendii FP15055 ss-10</name>
    <dbReference type="NCBI Taxonomy" id="1314674"/>
    <lineage>
        <taxon>Eukaryota</taxon>
        <taxon>Fungi</taxon>
        <taxon>Dikarya</taxon>
        <taxon>Basidiomycota</taxon>
        <taxon>Agaricomycotina</taxon>
        <taxon>Agaricomycetes</taxon>
        <taxon>Agaricomycetidae</taxon>
        <taxon>Agaricales</taxon>
        <taxon>Marasmiineae</taxon>
        <taxon>Physalacriaceae</taxon>
        <taxon>Cylindrobasidium</taxon>
    </lineage>
</organism>